<dbReference type="InterPro" id="IPR003653">
    <property type="entry name" value="Peptidase_C48_C"/>
</dbReference>
<evidence type="ECO:0000256" key="7">
    <source>
        <dbReference type="SAM" id="MobiDB-lite"/>
    </source>
</evidence>
<dbReference type="OrthoDB" id="442460at2759"/>
<feature type="compositionally biased region" description="Basic and acidic residues" evidence="7">
    <location>
        <begin position="179"/>
        <end position="189"/>
    </location>
</feature>
<evidence type="ECO:0000256" key="5">
    <source>
        <dbReference type="ARBA" id="ARBA00022807"/>
    </source>
</evidence>
<evidence type="ECO:0000256" key="6">
    <source>
        <dbReference type="ARBA" id="ARBA00057729"/>
    </source>
</evidence>
<reference evidence="9" key="1">
    <citation type="journal article" date="2019" name="Database">
        <title>The radish genome database (RadishGD): an integrated information resource for radish genomics.</title>
        <authorList>
            <person name="Yu H.J."/>
            <person name="Baek S."/>
            <person name="Lee Y.J."/>
            <person name="Cho A."/>
            <person name="Mun J.H."/>
        </authorList>
    </citation>
    <scope>NUCLEOTIDE SEQUENCE [LARGE SCALE GENOMIC DNA]</scope>
    <source>
        <strain evidence="9">cv. WK10039</strain>
    </source>
</reference>
<feature type="region of interest" description="Disordered" evidence="7">
    <location>
        <begin position="781"/>
        <end position="978"/>
    </location>
</feature>
<keyword evidence="9" id="KW-1185">Reference proteome</keyword>
<reference evidence="10" key="2">
    <citation type="submission" date="2025-08" db="UniProtKB">
        <authorList>
            <consortium name="RefSeq"/>
        </authorList>
    </citation>
    <scope>IDENTIFICATION</scope>
    <source>
        <tissue evidence="10">Leaf</tissue>
    </source>
</reference>
<comment type="similarity">
    <text evidence="1">Belongs to the peptidase C48 family.</text>
</comment>
<gene>
    <name evidence="10" type="primary">LOC108830953</name>
</gene>
<dbReference type="Proteomes" id="UP000504610">
    <property type="component" value="Chromosome 8"/>
</dbReference>
<evidence type="ECO:0000259" key="8">
    <source>
        <dbReference type="PROSITE" id="PS50600"/>
    </source>
</evidence>
<feature type="domain" description="Ubiquitin-like protease family profile" evidence="8">
    <location>
        <begin position="387"/>
        <end position="581"/>
    </location>
</feature>
<protein>
    <submittedName>
        <fullName evidence="10">Probable ubiquitin-like-specific protease 2B</fullName>
    </submittedName>
</protein>
<dbReference type="PROSITE" id="PS50600">
    <property type="entry name" value="ULP_PROTEASE"/>
    <property type="match status" value="1"/>
</dbReference>
<dbReference type="PANTHER" id="PTHR47764">
    <property type="entry name" value="UBIQUITIN-LIKE-SPECIFIC PROTEASE 2B-RELATED"/>
    <property type="match status" value="1"/>
</dbReference>
<dbReference type="AlphaFoldDB" id="A0A6J0LJZ9"/>
<dbReference type="Gene3D" id="1.10.418.20">
    <property type="match status" value="1"/>
</dbReference>
<dbReference type="KEGG" id="rsz:108830953"/>
<dbReference type="InterPro" id="IPR038765">
    <property type="entry name" value="Papain-like_cys_pep_sf"/>
</dbReference>
<dbReference type="GeneID" id="108830953"/>
<evidence type="ECO:0000256" key="4">
    <source>
        <dbReference type="ARBA" id="ARBA00022801"/>
    </source>
</evidence>
<dbReference type="Pfam" id="PF25352">
    <property type="entry name" value="PH_ULP"/>
    <property type="match status" value="1"/>
</dbReference>
<evidence type="ECO:0000313" key="10">
    <source>
        <dbReference type="RefSeq" id="XP_018460024.1"/>
    </source>
</evidence>
<evidence type="ECO:0000256" key="3">
    <source>
        <dbReference type="ARBA" id="ARBA00022786"/>
    </source>
</evidence>
<evidence type="ECO:0000313" key="9">
    <source>
        <dbReference type="Proteomes" id="UP000504610"/>
    </source>
</evidence>
<dbReference type="PANTHER" id="PTHR47764:SF2">
    <property type="entry name" value="UBIQUITIN-LIKE PROTEASE FAMILY PROFILE DOMAIN-CONTAINING PROTEIN"/>
    <property type="match status" value="1"/>
</dbReference>
<dbReference type="RefSeq" id="XP_018460024.1">
    <property type="nucleotide sequence ID" value="XM_018604522.2"/>
</dbReference>
<dbReference type="GO" id="GO:0006508">
    <property type="term" value="P:proteolysis"/>
    <property type="evidence" value="ECO:0007669"/>
    <property type="project" value="UniProtKB-KW"/>
</dbReference>
<sequence length="978" mass="109870">MKKNIDVFDFNEEDELAESASGKLLEKTASPSSSVSPVLQCQRIQSFCEDEPAPKEELEGASCEEAAATAVVDRHCEDAPALATEAEDSTRGHLIGTDVDHGLMLGLNSEEDRAKEADADDDSQGLMFGFDTEDHIKEEDGDHGLESFSYQPSAKGYYAESSSYSQPHLNSPLSDSSSSEERTDMKSSTDESLSDRSALSEASDSEGDEDWMAEHCFDDMEKIDRKTAVMMIPEYVVLKDMPCAASLVIFSCNGIKIKCYLDNNEEGPFCCEFGVEDIVNIQYNWYQNVGLIILRIRVLLKDEKCHEDMQHTTDIEELKFAVKDHNWPEKQQQINSLHVKYPAVWSADLDEDVEVSGGNLHQRKRYFPRFDEPFEDVVYPKGDPDAVSICKRDVELLQPETFVNDTIIDFYINYLKNQIQAEERQRFHFFNSFFFRKLADLDKDPSSIADGKAAFLRVRKWTRKVDLFGKDFIFVPVNFNLHWSLIIICHPGEVANCADLDLDDSTKVPCILHMDSIKGSHAGLKNLVQSYLCEEWKERHKDTSDDISSRFMDLRFVSLELPQQENSYDCGLFLLHYLELFLAEAPQNFSPFKIYNASNFLYLNWFPPAEASLKRTLIEKLIFELLENRSREVMDEQNQSCESPVAVNNNTGIEVLSGRCTPLIDCNGNMTQTQDEQGIEMTLLERSSMRNVQAVDDSGMVLRDLFDAGVNNPGSLLGQLQQTFEEPASFYQATEQVEMESGEQFMCLNSGEDNFQRITGTESPRASVSFSSLNLTMMPAQKEGEADSLSEASNDSEDIGIIEDSPMENIREAETDESPSRETVSLFSAALGPSTDQNTESEEPASTHNELVVASSQDGRDEEKQLENGLGVGDKTSEDLRIGDKTSEDLGTENRMSEDLAIEGKTNEDLATEDKTSEDPGIEDKTSDDLVIGAKTIEDVGDDCDGKEKERMEDEEEKRAAKRPRLSSTGEVEEMEIN</sequence>
<feature type="compositionally biased region" description="Polar residues" evidence="7">
    <location>
        <begin position="160"/>
        <end position="169"/>
    </location>
</feature>
<dbReference type="Pfam" id="PF02902">
    <property type="entry name" value="Peptidase_C48"/>
    <property type="match status" value="1"/>
</dbReference>
<organism evidence="9 10">
    <name type="scientific">Raphanus sativus</name>
    <name type="common">Radish</name>
    <name type="synonym">Raphanus raphanistrum var. sativus</name>
    <dbReference type="NCBI Taxonomy" id="3726"/>
    <lineage>
        <taxon>Eukaryota</taxon>
        <taxon>Viridiplantae</taxon>
        <taxon>Streptophyta</taxon>
        <taxon>Embryophyta</taxon>
        <taxon>Tracheophyta</taxon>
        <taxon>Spermatophyta</taxon>
        <taxon>Magnoliopsida</taxon>
        <taxon>eudicotyledons</taxon>
        <taxon>Gunneridae</taxon>
        <taxon>Pentapetalae</taxon>
        <taxon>rosids</taxon>
        <taxon>malvids</taxon>
        <taxon>Brassicales</taxon>
        <taxon>Brassicaceae</taxon>
        <taxon>Brassiceae</taxon>
        <taxon>Raphanus</taxon>
    </lineage>
</organism>
<dbReference type="FunFam" id="3.30.310.130:FF:000006">
    <property type="entry name" value="Probable ubiquitin-like-specific protease 2B"/>
    <property type="match status" value="1"/>
</dbReference>
<dbReference type="Gene3D" id="3.30.310.130">
    <property type="entry name" value="Ubiquitin-related"/>
    <property type="match status" value="1"/>
</dbReference>
<comment type="function">
    <text evidence="6">Protease that catalyzes two essential functions in the SUMO pathway: processing of full-length SUMOs to their mature forms and deconjugation of SUMO from targeted proteins.</text>
</comment>
<evidence type="ECO:0000256" key="2">
    <source>
        <dbReference type="ARBA" id="ARBA00022670"/>
    </source>
</evidence>
<feature type="region of interest" description="Disordered" evidence="7">
    <location>
        <begin position="159"/>
        <end position="211"/>
    </location>
</feature>
<keyword evidence="2 10" id="KW-0645">Protease</keyword>
<dbReference type="SUPFAM" id="SSF54001">
    <property type="entry name" value="Cysteine proteinases"/>
    <property type="match status" value="1"/>
</dbReference>
<feature type="compositionally biased region" description="Basic and acidic residues" evidence="7">
    <location>
        <begin position="905"/>
        <end position="928"/>
    </location>
</feature>
<feature type="compositionally biased region" description="Basic and acidic residues" evidence="7">
    <location>
        <begin position="875"/>
        <end position="888"/>
    </location>
</feature>
<keyword evidence="4" id="KW-0378">Hydrolase</keyword>
<dbReference type="GO" id="GO:0008234">
    <property type="term" value="F:cysteine-type peptidase activity"/>
    <property type="evidence" value="ECO:0007669"/>
    <property type="project" value="UniProtKB-KW"/>
</dbReference>
<feature type="compositionally biased region" description="Polar residues" evidence="7">
    <location>
        <begin position="834"/>
        <end position="857"/>
    </location>
</feature>
<keyword evidence="3" id="KW-0833">Ubl conjugation pathway</keyword>
<proteinExistence type="inferred from homology"/>
<accession>A0A6J0LJZ9</accession>
<name>A0A6J0LJZ9_RAPSA</name>
<keyword evidence="5" id="KW-0788">Thiol protease</keyword>
<dbReference type="InterPro" id="IPR057375">
    <property type="entry name" value="ULP2A/B_PH"/>
</dbReference>
<evidence type="ECO:0000256" key="1">
    <source>
        <dbReference type="ARBA" id="ARBA00005234"/>
    </source>
</evidence>